<feature type="non-terminal residue" evidence="1">
    <location>
        <position position="1"/>
    </location>
</feature>
<accession>A0A699UYF0</accession>
<proteinExistence type="predicted"/>
<dbReference type="EMBL" id="BKCJ011370683">
    <property type="protein sequence ID" value="GFD26661.1"/>
    <property type="molecule type" value="Genomic_DNA"/>
</dbReference>
<organism evidence="1">
    <name type="scientific">Tanacetum cinerariifolium</name>
    <name type="common">Dalmatian daisy</name>
    <name type="synonym">Chrysanthemum cinerariifolium</name>
    <dbReference type="NCBI Taxonomy" id="118510"/>
    <lineage>
        <taxon>Eukaryota</taxon>
        <taxon>Viridiplantae</taxon>
        <taxon>Streptophyta</taxon>
        <taxon>Embryophyta</taxon>
        <taxon>Tracheophyta</taxon>
        <taxon>Spermatophyta</taxon>
        <taxon>Magnoliopsida</taxon>
        <taxon>eudicotyledons</taxon>
        <taxon>Gunneridae</taxon>
        <taxon>Pentapetalae</taxon>
        <taxon>asterids</taxon>
        <taxon>campanulids</taxon>
        <taxon>Asterales</taxon>
        <taxon>Asteraceae</taxon>
        <taxon>Asteroideae</taxon>
        <taxon>Anthemideae</taxon>
        <taxon>Anthemidinae</taxon>
        <taxon>Tanacetum</taxon>
    </lineage>
</organism>
<protein>
    <submittedName>
        <fullName evidence="1">Uncharacterized protein</fullName>
    </submittedName>
</protein>
<sequence length="65" mass="7384">ADLFRVYLQRPGADPRVGGRHRCDAEIACADTLECRNKKRGSDWNPSWALARRPDGTCMVKVKRI</sequence>
<reference evidence="1" key="1">
    <citation type="journal article" date="2019" name="Sci. Rep.">
        <title>Draft genome of Tanacetum cinerariifolium, the natural source of mosquito coil.</title>
        <authorList>
            <person name="Yamashiro T."/>
            <person name="Shiraishi A."/>
            <person name="Satake H."/>
            <person name="Nakayama K."/>
        </authorList>
    </citation>
    <scope>NUCLEOTIDE SEQUENCE</scope>
</reference>
<name>A0A699UYF0_TANCI</name>
<dbReference type="AlphaFoldDB" id="A0A699UYF0"/>
<comment type="caution">
    <text evidence="1">The sequence shown here is derived from an EMBL/GenBank/DDBJ whole genome shotgun (WGS) entry which is preliminary data.</text>
</comment>
<gene>
    <name evidence="1" type="ORF">Tci_898630</name>
</gene>
<evidence type="ECO:0000313" key="1">
    <source>
        <dbReference type="EMBL" id="GFD26661.1"/>
    </source>
</evidence>